<gene>
    <name evidence="1" type="ORF">FZD51_25625</name>
</gene>
<evidence type="ECO:0000313" key="2">
    <source>
        <dbReference type="Proteomes" id="UP000322139"/>
    </source>
</evidence>
<evidence type="ECO:0000313" key="1">
    <source>
        <dbReference type="EMBL" id="TYS39828.1"/>
    </source>
</evidence>
<proteinExistence type="predicted"/>
<name>A0A5D4QR16_9BACI</name>
<dbReference type="EMBL" id="VTER01000029">
    <property type="protein sequence ID" value="TYS39828.1"/>
    <property type="molecule type" value="Genomic_DNA"/>
</dbReference>
<organism evidence="1 2">
    <name type="scientific">Bacillus infantis</name>
    <dbReference type="NCBI Taxonomy" id="324767"/>
    <lineage>
        <taxon>Bacteria</taxon>
        <taxon>Bacillati</taxon>
        <taxon>Bacillota</taxon>
        <taxon>Bacilli</taxon>
        <taxon>Bacillales</taxon>
        <taxon>Bacillaceae</taxon>
        <taxon>Bacillus</taxon>
    </lineage>
</organism>
<dbReference type="RefSeq" id="WP_148977245.1">
    <property type="nucleotide sequence ID" value="NZ_JBNIKT010000047.1"/>
</dbReference>
<accession>A0A5D4QR16</accession>
<reference evidence="1 2" key="1">
    <citation type="submission" date="2019-08" db="EMBL/GenBank/DDBJ databases">
        <title>Bacillus genomes from the desert of Cuatro Cienegas, Coahuila.</title>
        <authorList>
            <person name="Olmedo-Alvarez G."/>
        </authorList>
    </citation>
    <scope>NUCLEOTIDE SEQUENCE [LARGE SCALE GENOMIC DNA]</scope>
    <source>
        <strain evidence="1 2">CH446_14T</strain>
    </source>
</reference>
<dbReference type="AlphaFoldDB" id="A0A5D4QR16"/>
<evidence type="ECO:0008006" key="3">
    <source>
        <dbReference type="Google" id="ProtNLM"/>
    </source>
</evidence>
<protein>
    <recommendedName>
        <fullName evidence="3">Diaminopimelate epimerase</fullName>
    </recommendedName>
</protein>
<sequence>MQEYKFKFFISRVEELEAANGITEKTAFVDTRILYGEQEIYTGSIRVRFNDHGTFPNPADIMAAVSQKSLRQLLAAEAKRYVKPQRRWL</sequence>
<comment type="caution">
    <text evidence="1">The sequence shown here is derived from an EMBL/GenBank/DDBJ whole genome shotgun (WGS) entry which is preliminary data.</text>
</comment>
<dbReference type="Proteomes" id="UP000322139">
    <property type="component" value="Unassembled WGS sequence"/>
</dbReference>